<gene>
    <name evidence="2" type="ORF">EVAR_83268_1</name>
</gene>
<evidence type="ECO:0000313" key="2">
    <source>
        <dbReference type="EMBL" id="GBP59549.1"/>
    </source>
</evidence>
<dbReference type="EMBL" id="BGZK01000764">
    <property type="protein sequence ID" value="GBP59549.1"/>
    <property type="molecule type" value="Genomic_DNA"/>
</dbReference>
<accession>A0A4C1XB25</accession>
<sequence>MNRAPRRRGFTQTRHRTFAGGPAEQWAGADRRDGADERASGRRTANAIRLCRDRGDATDGRRRRGGLTRQRAPTTSRRVSTGLESPTPRRRPPERDQRNNWINVYRFY</sequence>
<proteinExistence type="predicted"/>
<dbReference type="AlphaFoldDB" id="A0A4C1XB25"/>
<feature type="compositionally biased region" description="Polar residues" evidence="1">
    <location>
        <begin position="73"/>
        <end position="84"/>
    </location>
</feature>
<reference evidence="2 3" key="1">
    <citation type="journal article" date="2019" name="Commun. Biol.">
        <title>The bagworm genome reveals a unique fibroin gene that provides high tensile strength.</title>
        <authorList>
            <person name="Kono N."/>
            <person name="Nakamura H."/>
            <person name="Ohtoshi R."/>
            <person name="Tomita M."/>
            <person name="Numata K."/>
            <person name="Arakawa K."/>
        </authorList>
    </citation>
    <scope>NUCLEOTIDE SEQUENCE [LARGE SCALE GENOMIC DNA]</scope>
</reference>
<dbReference type="Proteomes" id="UP000299102">
    <property type="component" value="Unassembled WGS sequence"/>
</dbReference>
<name>A0A4C1XB25_EUMVA</name>
<feature type="region of interest" description="Disordered" evidence="1">
    <location>
        <begin position="1"/>
        <end position="102"/>
    </location>
</feature>
<feature type="compositionally biased region" description="Basic residues" evidence="1">
    <location>
        <begin position="1"/>
        <end position="17"/>
    </location>
</feature>
<feature type="compositionally biased region" description="Basic and acidic residues" evidence="1">
    <location>
        <begin position="29"/>
        <end position="40"/>
    </location>
</feature>
<protein>
    <submittedName>
        <fullName evidence="2">Uncharacterized protein</fullName>
    </submittedName>
</protein>
<keyword evidence="3" id="KW-1185">Reference proteome</keyword>
<evidence type="ECO:0000313" key="3">
    <source>
        <dbReference type="Proteomes" id="UP000299102"/>
    </source>
</evidence>
<evidence type="ECO:0000256" key="1">
    <source>
        <dbReference type="SAM" id="MobiDB-lite"/>
    </source>
</evidence>
<feature type="compositionally biased region" description="Basic and acidic residues" evidence="1">
    <location>
        <begin position="50"/>
        <end position="60"/>
    </location>
</feature>
<comment type="caution">
    <text evidence="2">The sequence shown here is derived from an EMBL/GenBank/DDBJ whole genome shotgun (WGS) entry which is preliminary data.</text>
</comment>
<organism evidence="2 3">
    <name type="scientific">Eumeta variegata</name>
    <name type="common">Bagworm moth</name>
    <name type="synonym">Eumeta japonica</name>
    <dbReference type="NCBI Taxonomy" id="151549"/>
    <lineage>
        <taxon>Eukaryota</taxon>
        <taxon>Metazoa</taxon>
        <taxon>Ecdysozoa</taxon>
        <taxon>Arthropoda</taxon>
        <taxon>Hexapoda</taxon>
        <taxon>Insecta</taxon>
        <taxon>Pterygota</taxon>
        <taxon>Neoptera</taxon>
        <taxon>Endopterygota</taxon>
        <taxon>Lepidoptera</taxon>
        <taxon>Glossata</taxon>
        <taxon>Ditrysia</taxon>
        <taxon>Tineoidea</taxon>
        <taxon>Psychidae</taxon>
        <taxon>Oiketicinae</taxon>
        <taxon>Eumeta</taxon>
    </lineage>
</organism>